<name>A0AA39Y9S6_9PEZI</name>
<protein>
    <submittedName>
        <fullName evidence="1">Uncharacterized protein</fullName>
    </submittedName>
</protein>
<accession>A0AA39Y9S6</accession>
<dbReference type="EMBL" id="JAULSV010000003">
    <property type="protein sequence ID" value="KAK0648354.1"/>
    <property type="molecule type" value="Genomic_DNA"/>
</dbReference>
<keyword evidence="2" id="KW-1185">Reference proteome</keyword>
<dbReference type="AlphaFoldDB" id="A0AA39Y9S6"/>
<gene>
    <name evidence="1" type="ORF">B0T16DRAFT_455836</name>
</gene>
<dbReference type="Proteomes" id="UP001174936">
    <property type="component" value="Unassembled WGS sequence"/>
</dbReference>
<sequence length="80" mass="9131">MEPRAATLCKRCQLLEFDDAKAGGEVGVTENGMEFLVLPMRRYTMLEDEFPHLLHLERSAWGGCEFCALLRDTILKRAND</sequence>
<proteinExistence type="predicted"/>
<evidence type="ECO:0000313" key="1">
    <source>
        <dbReference type="EMBL" id="KAK0648354.1"/>
    </source>
</evidence>
<evidence type="ECO:0000313" key="2">
    <source>
        <dbReference type="Proteomes" id="UP001174936"/>
    </source>
</evidence>
<organism evidence="1 2">
    <name type="scientific">Cercophora newfieldiana</name>
    <dbReference type="NCBI Taxonomy" id="92897"/>
    <lineage>
        <taxon>Eukaryota</taxon>
        <taxon>Fungi</taxon>
        <taxon>Dikarya</taxon>
        <taxon>Ascomycota</taxon>
        <taxon>Pezizomycotina</taxon>
        <taxon>Sordariomycetes</taxon>
        <taxon>Sordariomycetidae</taxon>
        <taxon>Sordariales</taxon>
        <taxon>Lasiosphaeriaceae</taxon>
        <taxon>Cercophora</taxon>
    </lineage>
</organism>
<comment type="caution">
    <text evidence="1">The sequence shown here is derived from an EMBL/GenBank/DDBJ whole genome shotgun (WGS) entry which is preliminary data.</text>
</comment>
<reference evidence="1" key="1">
    <citation type="submission" date="2023-06" db="EMBL/GenBank/DDBJ databases">
        <title>Genome-scale phylogeny and comparative genomics of the fungal order Sordariales.</title>
        <authorList>
            <consortium name="Lawrence Berkeley National Laboratory"/>
            <person name="Hensen N."/>
            <person name="Bonometti L."/>
            <person name="Westerberg I."/>
            <person name="Brannstrom I.O."/>
            <person name="Guillou S."/>
            <person name="Cros-Aarteil S."/>
            <person name="Calhoun S."/>
            <person name="Haridas S."/>
            <person name="Kuo A."/>
            <person name="Mondo S."/>
            <person name="Pangilinan J."/>
            <person name="Riley R."/>
            <person name="Labutti K."/>
            <person name="Andreopoulos B."/>
            <person name="Lipzen A."/>
            <person name="Chen C."/>
            <person name="Yanf M."/>
            <person name="Daum C."/>
            <person name="Ng V."/>
            <person name="Clum A."/>
            <person name="Steindorff A."/>
            <person name="Ohm R."/>
            <person name="Martin F."/>
            <person name="Silar P."/>
            <person name="Natvig D."/>
            <person name="Lalanne C."/>
            <person name="Gautier V."/>
            <person name="Ament-Velasquez S.L."/>
            <person name="Kruys A."/>
            <person name="Hutchinson M.I."/>
            <person name="Powell A.J."/>
            <person name="Barry K."/>
            <person name="Miller A.N."/>
            <person name="Grigoriev I.V."/>
            <person name="Debuchy R."/>
            <person name="Gladieux P."/>
            <person name="Thoren M.H."/>
            <person name="Johannesson H."/>
        </authorList>
    </citation>
    <scope>NUCLEOTIDE SEQUENCE</scope>
    <source>
        <strain evidence="1">SMH2532-1</strain>
    </source>
</reference>